<dbReference type="Pfam" id="PF01979">
    <property type="entry name" value="Amidohydro_1"/>
    <property type="match status" value="1"/>
</dbReference>
<organism evidence="2 3">
    <name type="scientific">Faecalicatena contorta</name>
    <dbReference type="NCBI Taxonomy" id="39482"/>
    <lineage>
        <taxon>Bacteria</taxon>
        <taxon>Bacillati</taxon>
        <taxon>Bacillota</taxon>
        <taxon>Clostridia</taxon>
        <taxon>Lachnospirales</taxon>
        <taxon>Lachnospiraceae</taxon>
        <taxon>Faecalicatena</taxon>
    </lineage>
</organism>
<dbReference type="EMBL" id="UHJJ01000023">
    <property type="protein sequence ID" value="SUQ16200.1"/>
    <property type="molecule type" value="Genomic_DNA"/>
</dbReference>
<dbReference type="GO" id="GO:0016810">
    <property type="term" value="F:hydrolase activity, acting on carbon-nitrogen (but not peptide) bonds"/>
    <property type="evidence" value="ECO:0007669"/>
    <property type="project" value="InterPro"/>
</dbReference>
<dbReference type="InterPro" id="IPR057744">
    <property type="entry name" value="OTAase-like"/>
</dbReference>
<dbReference type="InterPro" id="IPR032466">
    <property type="entry name" value="Metal_Hydrolase"/>
</dbReference>
<dbReference type="PANTHER" id="PTHR43135">
    <property type="entry name" value="ALPHA-D-RIBOSE 1-METHYLPHOSPHONATE 5-TRIPHOSPHATE DIPHOSPHATASE"/>
    <property type="match status" value="1"/>
</dbReference>
<proteinExistence type="predicted"/>
<dbReference type="Gene3D" id="2.30.40.10">
    <property type="entry name" value="Urease, subunit C, domain 1"/>
    <property type="match status" value="1"/>
</dbReference>
<dbReference type="SUPFAM" id="SSF51338">
    <property type="entry name" value="Composite domain of metallo-dependent hydrolases"/>
    <property type="match status" value="1"/>
</dbReference>
<dbReference type="Proteomes" id="UP000254051">
    <property type="component" value="Unassembled WGS sequence"/>
</dbReference>
<evidence type="ECO:0000313" key="2">
    <source>
        <dbReference type="EMBL" id="SUQ16200.1"/>
    </source>
</evidence>
<accession>A0A315ZP88</accession>
<dbReference type="PANTHER" id="PTHR43135:SF3">
    <property type="entry name" value="ALPHA-D-RIBOSE 1-METHYLPHOSPHONATE 5-TRIPHOSPHATE DIPHOSPHATASE"/>
    <property type="match status" value="1"/>
</dbReference>
<dbReference type="AlphaFoldDB" id="A0A315ZP88"/>
<dbReference type="InterPro" id="IPR006680">
    <property type="entry name" value="Amidohydro-rel"/>
</dbReference>
<dbReference type="CDD" id="cd01299">
    <property type="entry name" value="Met_dep_hydrolase_A"/>
    <property type="match status" value="1"/>
</dbReference>
<evidence type="ECO:0000313" key="3">
    <source>
        <dbReference type="Proteomes" id="UP000254051"/>
    </source>
</evidence>
<keyword evidence="3" id="KW-1185">Reference proteome</keyword>
<dbReference type="Gene3D" id="3.20.20.140">
    <property type="entry name" value="Metal-dependent hydrolases"/>
    <property type="match status" value="1"/>
</dbReference>
<gene>
    <name evidence="2" type="ORF">SAMN05216529_12342</name>
</gene>
<name>A0A315ZP88_9FIRM</name>
<feature type="domain" description="Amidohydrolase-related" evidence="1">
    <location>
        <begin position="97"/>
        <end position="438"/>
    </location>
</feature>
<sequence>MKICIESVIVKMWTKKGGRTRYLFCGHGEMSDEECPERLVFLMIYCGKHLITGDGKTHLMDAAVVIDESGNIQDVGNRDEMAGKYPEDEVKDYGDVTLLPGLCDMHVHFGYYYSQPDQYNFDDYMIAYYAQEQAKTALSLGITTVRDLSSPHNLCKQLRLAGEKGYVKVPRIIHSDAGMCMTGGHGHDDGIEEVDGEWEIRKEIRKQLRDGADWVKILTSGRTSTPEFTQEELNAAVDESHRVGVKCAVHAGLQPALQMSIDAGFDTIEHGTFLTYEQVKQMAENGQAWVPTMTAYTVLYEFCKEKLEAGFDKGDRIAAKALKDMAFFEPAYYAYKNNFKKFYDTGVTVCTGSDMVLYEAPPLPINRELELMVEYGITPIQAVETATSNPAKVLGLENMMGQLKPGLKADMIVVKGNVAEDIKAVNHLVDVYMSGELVYTNQGK</sequence>
<protein>
    <submittedName>
        <fullName evidence="2">Imidazolonepropionase</fullName>
    </submittedName>
</protein>
<evidence type="ECO:0000259" key="1">
    <source>
        <dbReference type="Pfam" id="PF01979"/>
    </source>
</evidence>
<dbReference type="InterPro" id="IPR011059">
    <property type="entry name" value="Metal-dep_hydrolase_composite"/>
</dbReference>
<reference evidence="3" key="1">
    <citation type="submission" date="2017-07" db="EMBL/GenBank/DDBJ databases">
        <authorList>
            <person name="Varghese N."/>
            <person name="Submissions S."/>
        </authorList>
    </citation>
    <scope>NUCLEOTIDE SEQUENCE [LARGE SCALE GENOMIC DNA]</scope>
    <source>
        <strain evidence="3">NLAE-zl-C134</strain>
    </source>
</reference>
<dbReference type="SUPFAM" id="SSF51556">
    <property type="entry name" value="Metallo-dependent hydrolases"/>
    <property type="match status" value="1"/>
</dbReference>
<dbReference type="InterPro" id="IPR051781">
    <property type="entry name" value="Metallo-dep_Hydrolase"/>
</dbReference>